<evidence type="ECO:0000313" key="8">
    <source>
        <dbReference type="Proteomes" id="UP000488299"/>
    </source>
</evidence>
<feature type="transmembrane region" description="Helical" evidence="6">
    <location>
        <begin position="93"/>
        <end position="118"/>
    </location>
</feature>
<feature type="transmembrane region" description="Helical" evidence="6">
    <location>
        <begin position="239"/>
        <end position="258"/>
    </location>
</feature>
<feature type="transmembrane region" description="Helical" evidence="6">
    <location>
        <begin position="392"/>
        <end position="410"/>
    </location>
</feature>
<evidence type="ECO:0000256" key="6">
    <source>
        <dbReference type="SAM" id="Phobius"/>
    </source>
</evidence>
<dbReference type="PANTHER" id="PTHR30250:SF11">
    <property type="entry name" value="O-ANTIGEN TRANSPORTER-RELATED"/>
    <property type="match status" value="1"/>
</dbReference>
<feature type="transmembrane region" description="Helical" evidence="6">
    <location>
        <begin position="416"/>
        <end position="439"/>
    </location>
</feature>
<evidence type="ECO:0000256" key="4">
    <source>
        <dbReference type="ARBA" id="ARBA00022989"/>
    </source>
</evidence>
<accession>A0A7J5TZA3</accession>
<dbReference type="PANTHER" id="PTHR30250">
    <property type="entry name" value="PST FAMILY PREDICTED COLANIC ACID TRANSPORTER"/>
    <property type="match status" value="1"/>
</dbReference>
<evidence type="ECO:0000313" key="7">
    <source>
        <dbReference type="EMBL" id="KAB7730456.1"/>
    </source>
</evidence>
<keyword evidence="4 6" id="KW-1133">Transmembrane helix</keyword>
<organism evidence="7 8">
    <name type="scientific">Rudanella paleaurantiibacter</name>
    <dbReference type="NCBI Taxonomy" id="2614655"/>
    <lineage>
        <taxon>Bacteria</taxon>
        <taxon>Pseudomonadati</taxon>
        <taxon>Bacteroidota</taxon>
        <taxon>Cytophagia</taxon>
        <taxon>Cytophagales</taxon>
        <taxon>Cytophagaceae</taxon>
        <taxon>Rudanella</taxon>
    </lineage>
</organism>
<dbReference type="Proteomes" id="UP000488299">
    <property type="component" value="Unassembled WGS sequence"/>
</dbReference>
<dbReference type="EMBL" id="WELI01000005">
    <property type="protein sequence ID" value="KAB7730456.1"/>
    <property type="molecule type" value="Genomic_DNA"/>
</dbReference>
<sequence length="522" mass="57725">MSTFKKLASDTALYGISTILARSINFALAPIQTYAFRQPADLSSNVTIYAWIGVLLAIYTLGLETAYFRFAARAKGDERADERQLVFNRSTSLLILSGLIPALLTTLFADQIAVQMGYPGEGIAVMWGGVILAIDTIMAVPFARLRVENKAKQFVLAKVLNILINVALNVFFIVLCKDIAEGDYLPALRPVAAFIYRPEIGPAYILLANLIANGLYLVLLRNAFSGFRFTLDRAATQTLLAYSFPIMLTGLSGVLNQLTDRLLLRQFLPDGFYPGLTAKDALGIYGNCLKLSIFMALAINSFKFAADPFFFSRAEDKNSPKLLADVTKWFIIVCVVLWVGVSLNLDIIGKLTLSAEYRVGLGVVPILLLANLLLGVYYNISFWFKLSDKTSFGTIITVVGTAVTALFNVLLIPKMGYMGCAWAFLASSFVMMVLCYVLGEKYYPVPYHLRSAFFYIVSAGLLIYGSSLVQIPNLWISVPYHMTLFVLYLGIIAIVERDTVRLALQRIRRRPAQQPAPSRSDG</sequence>
<reference evidence="7 8" key="1">
    <citation type="submission" date="2019-10" db="EMBL/GenBank/DDBJ databases">
        <title>Rudanella paleaurantiibacter sp. nov., isolated from sludge.</title>
        <authorList>
            <person name="Xu S.Q."/>
        </authorList>
    </citation>
    <scope>NUCLEOTIDE SEQUENCE [LARGE SCALE GENOMIC DNA]</scope>
    <source>
        <strain evidence="7 8">HX-22-17</strain>
    </source>
</reference>
<keyword evidence="8" id="KW-1185">Reference proteome</keyword>
<feature type="transmembrane region" description="Helical" evidence="6">
    <location>
        <begin position="12"/>
        <end position="36"/>
    </location>
</feature>
<name>A0A7J5TZA3_9BACT</name>
<keyword evidence="2" id="KW-1003">Cell membrane</keyword>
<evidence type="ECO:0000256" key="3">
    <source>
        <dbReference type="ARBA" id="ARBA00022692"/>
    </source>
</evidence>
<feature type="transmembrane region" description="Helical" evidence="6">
    <location>
        <begin position="361"/>
        <end position="380"/>
    </location>
</feature>
<protein>
    <submittedName>
        <fullName evidence="7">Oligosaccharide flippase family protein</fullName>
    </submittedName>
</protein>
<feature type="transmembrane region" description="Helical" evidence="6">
    <location>
        <begin position="478"/>
        <end position="500"/>
    </location>
</feature>
<proteinExistence type="predicted"/>
<feature type="transmembrane region" description="Helical" evidence="6">
    <location>
        <begin position="155"/>
        <end position="180"/>
    </location>
</feature>
<evidence type="ECO:0000256" key="5">
    <source>
        <dbReference type="ARBA" id="ARBA00023136"/>
    </source>
</evidence>
<dbReference type="AlphaFoldDB" id="A0A7J5TZA3"/>
<dbReference type="GO" id="GO:0005886">
    <property type="term" value="C:plasma membrane"/>
    <property type="evidence" value="ECO:0007669"/>
    <property type="project" value="UniProtKB-SubCell"/>
</dbReference>
<evidence type="ECO:0000256" key="1">
    <source>
        <dbReference type="ARBA" id="ARBA00004651"/>
    </source>
</evidence>
<comment type="caution">
    <text evidence="7">The sequence shown here is derived from an EMBL/GenBank/DDBJ whole genome shotgun (WGS) entry which is preliminary data.</text>
</comment>
<evidence type="ECO:0000256" key="2">
    <source>
        <dbReference type="ARBA" id="ARBA00022475"/>
    </source>
</evidence>
<keyword evidence="3 6" id="KW-0812">Transmembrane</keyword>
<gene>
    <name evidence="7" type="ORF">F5984_15030</name>
</gene>
<feature type="transmembrane region" description="Helical" evidence="6">
    <location>
        <begin position="124"/>
        <end position="143"/>
    </location>
</feature>
<comment type="subcellular location">
    <subcellularLocation>
        <location evidence="1">Cell membrane</location>
        <topology evidence="1">Multi-pass membrane protein</topology>
    </subcellularLocation>
</comment>
<feature type="transmembrane region" description="Helical" evidence="6">
    <location>
        <begin position="451"/>
        <end position="472"/>
    </location>
</feature>
<feature type="transmembrane region" description="Helical" evidence="6">
    <location>
        <begin position="282"/>
        <end position="302"/>
    </location>
</feature>
<dbReference type="RefSeq" id="WP_152125041.1">
    <property type="nucleotide sequence ID" value="NZ_WELI01000005.1"/>
</dbReference>
<keyword evidence="5 6" id="KW-0472">Membrane</keyword>
<feature type="transmembrane region" description="Helical" evidence="6">
    <location>
        <begin position="48"/>
        <end position="72"/>
    </location>
</feature>
<feature type="transmembrane region" description="Helical" evidence="6">
    <location>
        <begin position="200"/>
        <end position="219"/>
    </location>
</feature>
<feature type="transmembrane region" description="Helical" evidence="6">
    <location>
        <begin position="322"/>
        <end position="341"/>
    </location>
</feature>
<dbReference type="InterPro" id="IPR050833">
    <property type="entry name" value="Poly_Biosynth_Transport"/>
</dbReference>